<feature type="domain" description="DUF5606" evidence="2">
    <location>
        <begin position="4"/>
        <end position="49"/>
    </location>
</feature>
<reference evidence="5" key="1">
    <citation type="journal article" date="2019" name="Int. J. Syst. Evol. Microbiol.">
        <title>The Global Catalogue of Microorganisms (GCM) 10K type strain sequencing project: providing services to taxonomists for standard genome sequencing and annotation.</title>
        <authorList>
            <consortium name="The Broad Institute Genomics Platform"/>
            <consortium name="The Broad Institute Genome Sequencing Center for Infectious Disease"/>
            <person name="Wu L."/>
            <person name="Ma J."/>
        </authorList>
    </citation>
    <scope>NUCLEOTIDE SEQUENCE [LARGE SCALE GENOMIC DNA]</scope>
    <source>
        <strain evidence="5">JCM 17664</strain>
    </source>
</reference>
<name>A0ABP8FDR1_9BACT</name>
<dbReference type="RefSeq" id="WP_344974220.1">
    <property type="nucleotide sequence ID" value="NZ_BAABFN010000001.1"/>
</dbReference>
<dbReference type="Gene3D" id="1.10.10.1650">
    <property type="match status" value="1"/>
</dbReference>
<dbReference type="InterPro" id="IPR049281">
    <property type="entry name" value="BVU_3817-like_C_sf"/>
</dbReference>
<evidence type="ECO:0000259" key="3">
    <source>
        <dbReference type="Pfam" id="PF21186"/>
    </source>
</evidence>
<dbReference type="InterPro" id="IPR049282">
    <property type="entry name" value="BVU_3817_N_sf"/>
</dbReference>
<dbReference type="Proteomes" id="UP001501207">
    <property type="component" value="Unassembled WGS sequence"/>
</dbReference>
<dbReference type="InterPro" id="IPR041218">
    <property type="entry name" value="DUF5606"/>
</dbReference>
<organism evidence="4 5">
    <name type="scientific">Compostibacter hankyongensis</name>
    <dbReference type="NCBI Taxonomy" id="1007089"/>
    <lineage>
        <taxon>Bacteria</taxon>
        <taxon>Pseudomonadati</taxon>
        <taxon>Bacteroidota</taxon>
        <taxon>Chitinophagia</taxon>
        <taxon>Chitinophagales</taxon>
        <taxon>Chitinophagaceae</taxon>
        <taxon>Compostibacter</taxon>
    </lineage>
</organism>
<evidence type="ECO:0000259" key="2">
    <source>
        <dbReference type="Pfam" id="PF18347"/>
    </source>
</evidence>
<protein>
    <recommendedName>
        <fullName evidence="6">DUF5606 domain-containing protein</fullName>
    </recommendedName>
</protein>
<dbReference type="Pfam" id="PF21186">
    <property type="entry name" value="DUF6852"/>
    <property type="match status" value="1"/>
</dbReference>
<feature type="region of interest" description="Disordered" evidence="1">
    <location>
        <begin position="132"/>
        <end position="191"/>
    </location>
</feature>
<evidence type="ECO:0008006" key="6">
    <source>
        <dbReference type="Google" id="ProtNLM"/>
    </source>
</evidence>
<feature type="compositionally biased region" description="Basic residues" evidence="1">
    <location>
        <begin position="160"/>
        <end position="170"/>
    </location>
</feature>
<sequence length="191" mass="21123">MQYREIVSVTGLGGLYQLLSSKPEGAIIRSLEDQSTRFAAARQYNFTPLESIEVFTSGENVNLSDIFKAMQAAEAEHPPVDAKADGPAIRDYFKTVYPELDEERVYMSDMKKMLKWYTLLKVRDLLHFEEAKTEEKAPAAEAAEATETQEEAPAAEPAKKPARKTAKPAAKKAAEADAPAKKAGTRKKKEA</sequence>
<dbReference type="Pfam" id="PF18347">
    <property type="entry name" value="DUF5606"/>
    <property type="match status" value="1"/>
</dbReference>
<feature type="domain" description="DUF6852" evidence="3">
    <location>
        <begin position="52"/>
        <end position="120"/>
    </location>
</feature>
<comment type="caution">
    <text evidence="4">The sequence shown here is derived from an EMBL/GenBank/DDBJ whole genome shotgun (WGS) entry which is preliminary data.</text>
</comment>
<evidence type="ECO:0000313" key="4">
    <source>
        <dbReference type="EMBL" id="GAA4301365.1"/>
    </source>
</evidence>
<dbReference type="EMBL" id="BAABFN010000001">
    <property type="protein sequence ID" value="GAA4301365.1"/>
    <property type="molecule type" value="Genomic_DNA"/>
</dbReference>
<accession>A0ABP8FDR1</accession>
<gene>
    <name evidence="4" type="ORF">GCM10023143_03050</name>
</gene>
<feature type="compositionally biased region" description="Low complexity" evidence="1">
    <location>
        <begin position="139"/>
        <end position="156"/>
    </location>
</feature>
<proteinExistence type="predicted"/>
<evidence type="ECO:0000256" key="1">
    <source>
        <dbReference type="SAM" id="MobiDB-lite"/>
    </source>
</evidence>
<keyword evidence="5" id="KW-1185">Reference proteome</keyword>
<dbReference type="InterPro" id="IPR049280">
    <property type="entry name" value="DUF6852"/>
</dbReference>
<evidence type="ECO:0000313" key="5">
    <source>
        <dbReference type="Proteomes" id="UP001501207"/>
    </source>
</evidence>
<dbReference type="Gene3D" id="2.30.30.730">
    <property type="match status" value="1"/>
</dbReference>